<dbReference type="SUPFAM" id="SSF47413">
    <property type="entry name" value="lambda repressor-like DNA-binding domains"/>
    <property type="match status" value="1"/>
</dbReference>
<dbReference type="SUPFAM" id="SSF53822">
    <property type="entry name" value="Periplasmic binding protein-like I"/>
    <property type="match status" value="1"/>
</dbReference>
<evidence type="ECO:0000256" key="2">
    <source>
        <dbReference type="ARBA" id="ARBA00023125"/>
    </source>
</evidence>
<dbReference type="InterPro" id="IPR001761">
    <property type="entry name" value="Peripla_BP/Lac1_sug-bd_dom"/>
</dbReference>
<dbReference type="PANTHER" id="PTHR30146">
    <property type="entry name" value="LACI-RELATED TRANSCRIPTIONAL REPRESSOR"/>
    <property type="match status" value="1"/>
</dbReference>
<dbReference type="RefSeq" id="WP_345232476.1">
    <property type="nucleotide sequence ID" value="NZ_BAABIQ010000039.1"/>
</dbReference>
<dbReference type="SMART" id="SM00354">
    <property type="entry name" value="HTH_LACI"/>
    <property type="match status" value="1"/>
</dbReference>
<evidence type="ECO:0000313" key="5">
    <source>
        <dbReference type="EMBL" id="GAA4798134.1"/>
    </source>
</evidence>
<evidence type="ECO:0000256" key="1">
    <source>
        <dbReference type="ARBA" id="ARBA00023015"/>
    </source>
</evidence>
<sequence>MKNISMKHLAKALNLSTATISKALSDSYDISDETKQRVLKLARELRYIPHAQASSLRGKKSKTIAMVIPEVADSYFAQAINGVEKIAYADGFHVLIYLTHEQLEREKAILKELLNGRIDGLLISVTRQSEEAYHINELVAAGLPVVFFDRIFENIGRGEVTTNDYRASYLLTEHLIQQGCRNIDFLLFSNALSIIKTRLEGYKQALLDYGLIFNTENLIVCSNHDQENERLIQYRLGHKNRPDAIIASVEKLVICTYHACALKHLSIPETIKIAAFANLPTASILQPPMTTITQPAFEMGQAAASLLIKTIKGKSVDPAETKVIIPSKLDLRKSTMLYTT</sequence>
<gene>
    <name evidence="5" type="ORF">GCM10023231_28500</name>
</gene>
<dbReference type="InterPro" id="IPR000843">
    <property type="entry name" value="HTH_LacI"/>
</dbReference>
<keyword evidence="3" id="KW-0804">Transcription</keyword>
<dbReference type="CDD" id="cd01392">
    <property type="entry name" value="HTH_LacI"/>
    <property type="match status" value="1"/>
</dbReference>
<evidence type="ECO:0000313" key="6">
    <source>
        <dbReference type="Proteomes" id="UP001501411"/>
    </source>
</evidence>
<keyword evidence="1" id="KW-0805">Transcription regulation</keyword>
<proteinExistence type="predicted"/>
<dbReference type="EMBL" id="BAABIQ010000039">
    <property type="protein sequence ID" value="GAA4798134.1"/>
    <property type="molecule type" value="Genomic_DNA"/>
</dbReference>
<dbReference type="Proteomes" id="UP001501411">
    <property type="component" value="Unassembled WGS sequence"/>
</dbReference>
<protein>
    <submittedName>
        <fullName evidence="5">LacI family DNA-binding transcriptional regulator</fullName>
    </submittedName>
</protein>
<keyword evidence="6" id="KW-1185">Reference proteome</keyword>
<keyword evidence="2 5" id="KW-0238">DNA-binding</keyword>
<dbReference type="Pfam" id="PF00532">
    <property type="entry name" value="Peripla_BP_1"/>
    <property type="match status" value="1"/>
</dbReference>
<dbReference type="PROSITE" id="PS50932">
    <property type="entry name" value="HTH_LACI_2"/>
    <property type="match status" value="1"/>
</dbReference>
<dbReference type="Gene3D" id="1.10.260.40">
    <property type="entry name" value="lambda repressor-like DNA-binding domains"/>
    <property type="match status" value="1"/>
</dbReference>
<accession>A0ABP9BST1</accession>
<dbReference type="Gene3D" id="3.40.50.2300">
    <property type="match status" value="2"/>
</dbReference>
<evidence type="ECO:0000259" key="4">
    <source>
        <dbReference type="PROSITE" id="PS50932"/>
    </source>
</evidence>
<dbReference type="InterPro" id="IPR028082">
    <property type="entry name" value="Peripla_BP_I"/>
</dbReference>
<dbReference type="GO" id="GO:0003677">
    <property type="term" value="F:DNA binding"/>
    <property type="evidence" value="ECO:0007669"/>
    <property type="project" value="UniProtKB-KW"/>
</dbReference>
<dbReference type="PANTHER" id="PTHR30146:SF109">
    <property type="entry name" value="HTH-TYPE TRANSCRIPTIONAL REGULATOR GALS"/>
    <property type="match status" value="1"/>
</dbReference>
<comment type="caution">
    <text evidence="5">The sequence shown here is derived from an EMBL/GenBank/DDBJ whole genome shotgun (WGS) entry which is preliminary data.</text>
</comment>
<evidence type="ECO:0000256" key="3">
    <source>
        <dbReference type="ARBA" id="ARBA00023163"/>
    </source>
</evidence>
<dbReference type="CDD" id="cd06267">
    <property type="entry name" value="PBP1_LacI_sugar_binding-like"/>
    <property type="match status" value="1"/>
</dbReference>
<organism evidence="5 6">
    <name type="scientific">Olivibacter ginsenosidimutans</name>
    <dbReference type="NCBI Taxonomy" id="1176537"/>
    <lineage>
        <taxon>Bacteria</taxon>
        <taxon>Pseudomonadati</taxon>
        <taxon>Bacteroidota</taxon>
        <taxon>Sphingobacteriia</taxon>
        <taxon>Sphingobacteriales</taxon>
        <taxon>Sphingobacteriaceae</taxon>
        <taxon>Olivibacter</taxon>
    </lineage>
</organism>
<feature type="domain" description="HTH lacI-type" evidence="4">
    <location>
        <begin position="4"/>
        <end position="58"/>
    </location>
</feature>
<dbReference type="InterPro" id="IPR010982">
    <property type="entry name" value="Lambda_DNA-bd_dom_sf"/>
</dbReference>
<reference evidence="6" key="1">
    <citation type="journal article" date="2019" name="Int. J. Syst. Evol. Microbiol.">
        <title>The Global Catalogue of Microorganisms (GCM) 10K type strain sequencing project: providing services to taxonomists for standard genome sequencing and annotation.</title>
        <authorList>
            <consortium name="The Broad Institute Genomics Platform"/>
            <consortium name="The Broad Institute Genome Sequencing Center for Infectious Disease"/>
            <person name="Wu L."/>
            <person name="Ma J."/>
        </authorList>
    </citation>
    <scope>NUCLEOTIDE SEQUENCE [LARGE SCALE GENOMIC DNA]</scope>
    <source>
        <strain evidence="6">JCM 18200</strain>
    </source>
</reference>
<dbReference type="Pfam" id="PF00356">
    <property type="entry name" value="LacI"/>
    <property type="match status" value="1"/>
</dbReference>
<name>A0ABP9BST1_9SPHI</name>